<name>S9QTS8_9RHOB</name>
<dbReference type="AlphaFoldDB" id="S9QTS8"/>
<organism evidence="2 3">
    <name type="scientific">Salipiger mucosus DSM 16094</name>
    <dbReference type="NCBI Taxonomy" id="1123237"/>
    <lineage>
        <taxon>Bacteria</taxon>
        <taxon>Pseudomonadati</taxon>
        <taxon>Pseudomonadota</taxon>
        <taxon>Alphaproteobacteria</taxon>
        <taxon>Rhodobacterales</taxon>
        <taxon>Roseobacteraceae</taxon>
        <taxon>Salipiger</taxon>
    </lineage>
</organism>
<evidence type="ECO:0000256" key="1">
    <source>
        <dbReference type="SAM" id="MobiDB-lite"/>
    </source>
</evidence>
<dbReference type="Proteomes" id="UP000015347">
    <property type="component" value="Unassembled WGS sequence"/>
</dbReference>
<evidence type="ECO:0000313" key="2">
    <source>
        <dbReference type="EMBL" id="EPX84771.1"/>
    </source>
</evidence>
<dbReference type="HOGENOM" id="CLU_1853810_0_0_5"/>
<evidence type="ECO:0000313" key="3">
    <source>
        <dbReference type="Proteomes" id="UP000015347"/>
    </source>
</evidence>
<proteinExistence type="predicted"/>
<feature type="region of interest" description="Disordered" evidence="1">
    <location>
        <begin position="116"/>
        <end position="138"/>
    </location>
</feature>
<protein>
    <submittedName>
        <fullName evidence="2">Uncharacterized protein</fullName>
    </submittedName>
</protein>
<dbReference type="RefSeq" id="WP_020042156.1">
    <property type="nucleotide sequence ID" value="NZ_KE557274.1"/>
</dbReference>
<reference evidence="3" key="1">
    <citation type="journal article" date="2014" name="Stand. Genomic Sci.">
        <title>Genome sequence of the exopolysaccharide-producing Salipiger mucosus type strain (DSM 16094(T)), a moderately halophilic member of the Roseobacter clade.</title>
        <authorList>
            <person name="Riedel T."/>
            <person name="Spring S."/>
            <person name="Fiebig A."/>
            <person name="Petersen J."/>
            <person name="Kyrpides N.C."/>
            <person name="Goker M."/>
            <person name="Klenk H.P."/>
        </authorList>
    </citation>
    <scope>NUCLEOTIDE SEQUENCE [LARGE SCALE GENOMIC DNA]</scope>
    <source>
        <strain evidence="3">DSM 16094</strain>
    </source>
</reference>
<dbReference type="EMBL" id="APVH01000012">
    <property type="protein sequence ID" value="EPX84771.1"/>
    <property type="molecule type" value="Genomic_DNA"/>
</dbReference>
<gene>
    <name evidence="2" type="ORF">Salmuc_01344</name>
</gene>
<comment type="caution">
    <text evidence="2">The sequence shown here is derived from an EMBL/GenBank/DDBJ whole genome shotgun (WGS) entry which is preliminary data.</text>
</comment>
<keyword evidence="3" id="KW-1185">Reference proteome</keyword>
<sequence length="138" mass="15893">MTHDQDANMASRGEKEREEHLEKVIEFTKLARNLGLFGWQPDTRADADLKERLIDSTQALITSAGTGDIETEIHNATETLREVRDLALVKWKPAFTIDEFEKTYMFAQIDALIGEEPHPDAEPRPEMEQPELPVWMRM</sequence>
<accession>S9QTS8</accession>
<feature type="compositionally biased region" description="Basic and acidic residues" evidence="1">
    <location>
        <begin position="116"/>
        <end position="127"/>
    </location>
</feature>